<feature type="active site" evidence="2">
    <location>
        <position position="54"/>
    </location>
</feature>
<dbReference type="InterPro" id="IPR018520">
    <property type="entry name" value="UPP_synth-like_CS"/>
</dbReference>
<feature type="binding site" evidence="2">
    <location>
        <begin position="228"/>
        <end position="230"/>
    </location>
    <ligand>
        <name>substrate</name>
    </ligand>
</feature>
<feature type="active site" description="Proton acceptor" evidence="2">
    <location>
        <position position="102"/>
    </location>
</feature>
<dbReference type="PROSITE" id="PS01066">
    <property type="entry name" value="UPP_SYNTHASE"/>
    <property type="match status" value="1"/>
</dbReference>
<feature type="binding site" evidence="2">
    <location>
        <position position="241"/>
    </location>
    <ligand>
        <name>Mg(2+)</name>
        <dbReference type="ChEBI" id="CHEBI:18420"/>
    </ligand>
</feature>
<dbReference type="EC" id="2.5.1.31" evidence="2"/>
<name>A0ABZ0SBI5_9GAMM</name>
<feature type="binding site" evidence="2">
    <location>
        <position position="54"/>
    </location>
    <ligand>
        <name>Mg(2+)</name>
        <dbReference type="ChEBI" id="CHEBI:18420"/>
    </ligand>
</feature>
<gene>
    <name evidence="4" type="primary">ispU</name>
    <name evidence="2" type="synonym">uppS</name>
    <name evidence="4" type="ORF">Thiowin_03083</name>
</gene>
<feature type="binding site" evidence="2">
    <location>
        <position position="59"/>
    </location>
    <ligand>
        <name>substrate</name>
    </ligand>
</feature>
<feature type="binding site" evidence="2">
    <location>
        <position position="71"/>
    </location>
    <ligand>
        <name>substrate</name>
    </ligand>
</feature>
<keyword evidence="2" id="KW-0133">Cell shape</keyword>
<dbReference type="Gene3D" id="3.40.1180.10">
    <property type="entry name" value="Decaprenyl diphosphate synthase-like"/>
    <property type="match status" value="1"/>
</dbReference>
<dbReference type="GO" id="GO:0008834">
    <property type="term" value="F:ditrans,polycis-undecaprenyl-diphosphate synthase [(2E,6E)-farnesyl-diphosphate specific] activity"/>
    <property type="evidence" value="ECO:0007669"/>
    <property type="project" value="UniProtKB-EC"/>
</dbReference>
<dbReference type="Pfam" id="PF01255">
    <property type="entry name" value="Prenyltransf"/>
    <property type="match status" value="1"/>
</dbReference>
<keyword evidence="2" id="KW-0479">Metal-binding</keyword>
<feature type="compositionally biased region" description="Polar residues" evidence="3">
    <location>
        <begin position="11"/>
        <end position="33"/>
    </location>
</feature>
<comment type="subunit">
    <text evidence="2">Homodimer.</text>
</comment>
<comment type="cofactor">
    <cofactor evidence="2">
        <name>Mg(2+)</name>
        <dbReference type="ChEBI" id="CHEBI:18420"/>
    </cofactor>
    <text evidence="2">Binds 2 magnesium ions per subunit.</text>
</comment>
<dbReference type="HAMAP" id="MF_01139">
    <property type="entry name" value="ISPT"/>
    <property type="match status" value="1"/>
</dbReference>
<evidence type="ECO:0000256" key="2">
    <source>
        <dbReference type="HAMAP-Rule" id="MF_01139"/>
    </source>
</evidence>
<feature type="binding site" evidence="2">
    <location>
        <position position="105"/>
    </location>
    <ligand>
        <name>substrate</name>
    </ligand>
</feature>
<dbReference type="PANTHER" id="PTHR10291:SF0">
    <property type="entry name" value="DEHYDRODOLICHYL DIPHOSPHATE SYNTHASE 2"/>
    <property type="match status" value="1"/>
</dbReference>
<keyword evidence="5" id="KW-1185">Reference proteome</keyword>
<feature type="region of interest" description="Disordered" evidence="3">
    <location>
        <begin position="1"/>
        <end position="42"/>
    </location>
</feature>
<dbReference type="InterPro" id="IPR036424">
    <property type="entry name" value="UPP_synth-like_sf"/>
</dbReference>
<comment type="function">
    <text evidence="2">Catalyzes the sequential condensation of isopentenyl diphosphate (IPP) with (2E,6E)-farnesyl diphosphate (E,E-FPP) to yield (2Z,6Z,10Z,14Z,18Z,22Z,26Z,30Z,34E,38E)-undecaprenyl diphosphate (di-trans,octa-cis-UPP). UPP is the precursor of glycosyl carrier lipid in the biosynthesis of bacterial cell wall polysaccharide components such as peptidoglycan and lipopolysaccharide.</text>
</comment>
<dbReference type="SUPFAM" id="SSF64005">
    <property type="entry name" value="Undecaprenyl diphosphate synthase"/>
    <property type="match status" value="1"/>
</dbReference>
<comment type="similarity">
    <text evidence="2">Belongs to the UPP synthase family.</text>
</comment>
<accession>A0ABZ0SBI5</accession>
<dbReference type="PANTHER" id="PTHR10291">
    <property type="entry name" value="DEHYDRODOLICHYL DIPHOSPHATE SYNTHASE FAMILY MEMBER"/>
    <property type="match status" value="1"/>
</dbReference>
<keyword evidence="2" id="KW-0460">Magnesium</keyword>
<feature type="region of interest" description="Disordered" evidence="3">
    <location>
        <begin position="282"/>
        <end position="327"/>
    </location>
</feature>
<feature type="binding site" evidence="2">
    <location>
        <begin position="55"/>
        <end position="58"/>
    </location>
    <ligand>
        <name>substrate</name>
    </ligand>
</feature>
<feature type="binding site" evidence="2">
    <location>
        <position position="222"/>
    </location>
    <ligand>
        <name>substrate</name>
    </ligand>
</feature>
<dbReference type="NCBIfam" id="TIGR00055">
    <property type="entry name" value="uppS"/>
    <property type="match status" value="1"/>
</dbReference>
<evidence type="ECO:0000256" key="1">
    <source>
        <dbReference type="ARBA" id="ARBA00022679"/>
    </source>
</evidence>
<evidence type="ECO:0000313" key="5">
    <source>
        <dbReference type="Proteomes" id="UP001432180"/>
    </source>
</evidence>
<dbReference type="EMBL" id="CP121472">
    <property type="protein sequence ID" value="WPL18033.1"/>
    <property type="molecule type" value="Genomic_DNA"/>
</dbReference>
<keyword evidence="1 2" id="KW-0808">Transferase</keyword>
<feature type="binding site" evidence="2">
    <location>
        <position position="103"/>
    </location>
    <ligand>
        <name>substrate</name>
    </ligand>
</feature>
<organism evidence="4 5">
    <name type="scientific">Thiorhodovibrio winogradskyi</name>
    <dbReference type="NCBI Taxonomy" id="77007"/>
    <lineage>
        <taxon>Bacteria</taxon>
        <taxon>Pseudomonadati</taxon>
        <taxon>Pseudomonadota</taxon>
        <taxon>Gammaproteobacteria</taxon>
        <taxon>Chromatiales</taxon>
        <taxon>Chromatiaceae</taxon>
        <taxon>Thiorhodovibrio</taxon>
    </lineage>
</organism>
<dbReference type="RefSeq" id="WP_328983828.1">
    <property type="nucleotide sequence ID" value="NZ_CP121472.1"/>
</dbReference>
<dbReference type="Proteomes" id="UP001432180">
    <property type="component" value="Chromosome"/>
</dbReference>
<sequence length="327" mass="35819">MGSVPQEFLPESSSKSPPARTTQPDTGQRQGSDSGLGKVTPVSGLPTHVAIIMDGNGRWARQRGLPRTAGHRAGAKAVRAVVEECLRRGVSALTIFAFSSENWRRPKSEVRVLIELFMSTLRIEIRRLVEHDVCFRVIGDLSAFSEKFQRQVREAEQATRDNRGLSLQVAANYGGRWDIAQAARALASELVAGRMDLDAIDEAAIGARLATSGLPDPDLFIRTGGEKRLSNFLLWQSAYAELYFSELMWPEFDADALALALADFARRQRRFGLIGEQLGEPGGGLQHNALQNDQVPPNFPNEGASDADASHRLDTPMMPVQSARDLA</sequence>
<dbReference type="CDD" id="cd00475">
    <property type="entry name" value="Cis_IPPS"/>
    <property type="match status" value="1"/>
</dbReference>
<protein>
    <recommendedName>
        <fullName evidence="2">Ditrans,polycis-undecaprenyl-diphosphate synthase ((2E,6E)-farnesyl-diphosphate specific)</fullName>
        <ecNumber evidence="2">2.5.1.31</ecNumber>
    </recommendedName>
    <alternativeName>
        <fullName evidence="2">Ditrans,polycis-undecaprenylcistransferase</fullName>
    </alternativeName>
    <alternativeName>
        <fullName evidence="2">Undecaprenyl diphosphate synthase</fullName>
        <shortName evidence="2">UDS</shortName>
    </alternativeName>
    <alternativeName>
        <fullName evidence="2">Undecaprenyl pyrophosphate synthase</fullName>
        <shortName evidence="2">UPP synthase</shortName>
    </alternativeName>
</protein>
<proteinExistence type="inferred from homology"/>
<reference evidence="4 5" key="1">
    <citation type="journal article" date="2023" name="Microorganisms">
        <title>Thiorhodovibrio frisius and Trv. litoralis spp. nov., Two Novel Members from a Clade of Fastidious Purple Sulfur Bacteria That Exhibit Unique Red-Shifted Light-Harvesting Capabilities.</title>
        <authorList>
            <person name="Methner A."/>
            <person name="Kuzyk S.B."/>
            <person name="Petersen J."/>
            <person name="Bauer S."/>
            <person name="Brinkmann H."/>
            <person name="Sichau K."/>
            <person name="Wanner G."/>
            <person name="Wolf J."/>
            <person name="Neumann-Schaal M."/>
            <person name="Henke P."/>
            <person name="Tank M."/>
            <person name="Sproer C."/>
            <person name="Bunk B."/>
            <person name="Overmann J."/>
        </authorList>
    </citation>
    <scope>NUCLEOTIDE SEQUENCE [LARGE SCALE GENOMIC DNA]</scope>
    <source>
        <strain evidence="4 5">DSM 6702</strain>
    </source>
</reference>
<feature type="binding site" evidence="2">
    <location>
        <begin position="99"/>
        <end position="101"/>
    </location>
    <ligand>
        <name>substrate</name>
    </ligand>
</feature>
<dbReference type="InterPro" id="IPR001441">
    <property type="entry name" value="UPP_synth-like"/>
</dbReference>
<comment type="catalytic activity">
    <reaction evidence="2">
        <text>8 isopentenyl diphosphate + (2E,6E)-farnesyl diphosphate = di-trans,octa-cis-undecaprenyl diphosphate + 8 diphosphate</text>
        <dbReference type="Rhea" id="RHEA:27551"/>
        <dbReference type="ChEBI" id="CHEBI:33019"/>
        <dbReference type="ChEBI" id="CHEBI:58405"/>
        <dbReference type="ChEBI" id="CHEBI:128769"/>
        <dbReference type="ChEBI" id="CHEBI:175763"/>
        <dbReference type="EC" id="2.5.1.31"/>
    </reaction>
</comment>
<evidence type="ECO:0000256" key="3">
    <source>
        <dbReference type="SAM" id="MobiDB-lite"/>
    </source>
</evidence>
<keyword evidence="2" id="KW-0961">Cell wall biogenesis/degradation</keyword>
<evidence type="ECO:0000313" key="4">
    <source>
        <dbReference type="EMBL" id="WPL18033.1"/>
    </source>
</evidence>
<keyword evidence="2" id="KW-0573">Peptidoglycan synthesis</keyword>
<feature type="binding site" evidence="2">
    <location>
        <position position="67"/>
    </location>
    <ligand>
        <name>substrate</name>
    </ligand>
</feature>